<evidence type="ECO:0000259" key="12">
    <source>
        <dbReference type="SMART" id="SM01193"/>
    </source>
</evidence>
<evidence type="ECO:0000256" key="4">
    <source>
        <dbReference type="ARBA" id="ARBA00017068"/>
    </source>
</evidence>
<keyword evidence="10" id="KW-0963">Cytoplasm</keyword>
<evidence type="ECO:0000313" key="13">
    <source>
        <dbReference type="EMBL" id="GAA0820642.1"/>
    </source>
</evidence>
<feature type="active site" description="Proton donor" evidence="10">
    <location>
        <position position="209"/>
    </location>
</feature>
<feature type="binding site" evidence="10">
    <location>
        <position position="246"/>
    </location>
    <ligand>
        <name>Mg(2+)</name>
        <dbReference type="ChEBI" id="CHEBI:18420"/>
    </ligand>
</feature>
<dbReference type="EC" id="4.2.1.11" evidence="3 10"/>
<comment type="subunit">
    <text evidence="10">Component of the RNA degradosome, a multiprotein complex involved in RNA processing and mRNA degradation.</text>
</comment>
<dbReference type="Pfam" id="PF03952">
    <property type="entry name" value="Enolase_N"/>
    <property type="match status" value="1"/>
</dbReference>
<dbReference type="InterPro" id="IPR000941">
    <property type="entry name" value="Enolase"/>
</dbReference>
<keyword evidence="6 10" id="KW-0460">Magnesium</keyword>
<sequence length="432" mass="46182">MSNISKIFAREIMDSRGNPTVEADVYLESGAWGRAAAPSGASTGSREALELRDGDKSRYLGKGVLKAVAAIKNDITPALIGQNSHEQSQIDQIMIDLDGTENKEKFGANAILAVSLAVAKAAAMDKGVQLFEHIADLNGTPGVYSLPVPMMNIINGGEHADNNVDIQEFMVQPVGAKNFTEALRMGAEIFHALKKVLSAKGLNTAVGDEGGFAPDLASNADALAVIKEAVAAAGYELGTDITLAMDCAASEFYNKELGIYDLKGEGKQFSSNEFSNFLGELCKEYPIVSIEDGLDESDWDGFKYQTELLGDKVQIVGDDLFVTNTKIFKEGIDKNIANSILIKFNQIGSLTETLAAIRMAKDAGYTAVISHRSGETEDATIADLAVGTAAGQIKTGSLCRSDRVSKYNQLLRIEEFLGDKAVYNGLSEIKGQ</sequence>
<reference evidence="13 14" key="1">
    <citation type="journal article" date="2019" name="Int. J. Syst. Evol. Microbiol.">
        <title>The Global Catalogue of Microorganisms (GCM) 10K type strain sequencing project: providing services to taxonomists for standard genome sequencing and annotation.</title>
        <authorList>
            <consortium name="The Broad Institute Genomics Platform"/>
            <consortium name="The Broad Institute Genome Sequencing Center for Infectious Disease"/>
            <person name="Wu L."/>
            <person name="Ma J."/>
        </authorList>
    </citation>
    <scope>NUCLEOTIDE SEQUENCE [LARGE SCALE GENOMIC DNA]</scope>
    <source>
        <strain evidence="13 14">JCM 15608</strain>
    </source>
</reference>
<evidence type="ECO:0000256" key="3">
    <source>
        <dbReference type="ARBA" id="ARBA00012058"/>
    </source>
</evidence>
<dbReference type="RefSeq" id="WP_343818024.1">
    <property type="nucleotide sequence ID" value="NZ_BAAAFA010000009.1"/>
</dbReference>
<protein>
    <recommendedName>
        <fullName evidence="4 10">Enolase</fullName>
        <ecNumber evidence="3 10">4.2.1.11</ecNumber>
    </recommendedName>
    <alternativeName>
        <fullName evidence="10">2-phospho-D-glycerate hydro-lyase</fullName>
    </alternativeName>
    <alternativeName>
        <fullName evidence="10">2-phosphoglycerate dehydratase</fullName>
    </alternativeName>
</protein>
<evidence type="ECO:0000256" key="8">
    <source>
        <dbReference type="ARBA" id="ARBA00023239"/>
    </source>
</evidence>
<dbReference type="PROSITE" id="PS00164">
    <property type="entry name" value="ENOLASE"/>
    <property type="match status" value="1"/>
</dbReference>
<dbReference type="PANTHER" id="PTHR11902">
    <property type="entry name" value="ENOLASE"/>
    <property type="match status" value="1"/>
</dbReference>
<comment type="subcellular location">
    <subcellularLocation>
        <location evidence="10">Cytoplasm</location>
    </subcellularLocation>
    <subcellularLocation>
        <location evidence="10">Secreted</location>
    </subcellularLocation>
    <subcellularLocation>
        <location evidence="10">Cell surface</location>
    </subcellularLocation>
    <text evidence="10">Fractions of enolase are present in both the cytoplasm and on the cell surface.</text>
</comment>
<feature type="binding site" evidence="10">
    <location>
        <position position="291"/>
    </location>
    <ligand>
        <name>Mg(2+)</name>
        <dbReference type="ChEBI" id="CHEBI:18420"/>
    </ligand>
</feature>
<dbReference type="InterPro" id="IPR020809">
    <property type="entry name" value="Enolase_CS"/>
</dbReference>
<evidence type="ECO:0000256" key="2">
    <source>
        <dbReference type="ARBA" id="ARBA00009604"/>
    </source>
</evidence>
<evidence type="ECO:0000256" key="9">
    <source>
        <dbReference type="ARBA" id="ARBA00045763"/>
    </source>
</evidence>
<dbReference type="InterPro" id="IPR020810">
    <property type="entry name" value="Enolase_C"/>
</dbReference>
<dbReference type="SFLD" id="SFLDG00178">
    <property type="entry name" value="enolase"/>
    <property type="match status" value="1"/>
</dbReference>
<feature type="binding site" evidence="10">
    <location>
        <position position="318"/>
    </location>
    <ligand>
        <name>Mg(2+)</name>
        <dbReference type="ChEBI" id="CHEBI:18420"/>
    </ligand>
</feature>
<keyword evidence="10" id="KW-0479">Metal-binding</keyword>
<comment type="function">
    <text evidence="9 10">Catalyzes the reversible conversion of 2-phosphoglycerate (2-PG) into phosphoenolpyruvate (PEP). It is essential for the degradation of carbohydrates via glycolysis.</text>
</comment>
<feature type="binding site" evidence="10">
    <location>
        <position position="343"/>
    </location>
    <ligand>
        <name>(2R)-2-phosphoglycerate</name>
        <dbReference type="ChEBI" id="CHEBI:58289"/>
    </ligand>
</feature>
<gene>
    <name evidence="10 13" type="primary">eno</name>
    <name evidence="13" type="ORF">GCM10009111_26440</name>
</gene>
<accession>A0ABN1L963</accession>
<dbReference type="HAMAP" id="MF_00318">
    <property type="entry name" value="Enolase"/>
    <property type="match status" value="1"/>
</dbReference>
<evidence type="ECO:0000313" key="14">
    <source>
        <dbReference type="Proteomes" id="UP001500021"/>
    </source>
</evidence>
<feature type="domain" description="Enolase C-terminal TIM barrel" evidence="11">
    <location>
        <begin position="143"/>
        <end position="431"/>
    </location>
</feature>
<comment type="catalytic activity">
    <reaction evidence="10">
        <text>(2R)-2-phosphoglycerate = phosphoenolpyruvate + H2O</text>
        <dbReference type="Rhea" id="RHEA:10164"/>
        <dbReference type="ChEBI" id="CHEBI:15377"/>
        <dbReference type="ChEBI" id="CHEBI:58289"/>
        <dbReference type="ChEBI" id="CHEBI:58702"/>
        <dbReference type="EC" id="4.2.1.11"/>
    </reaction>
</comment>
<feature type="binding site" evidence="10">
    <location>
        <position position="373"/>
    </location>
    <ligand>
        <name>(2R)-2-phosphoglycerate</name>
        <dbReference type="ChEBI" id="CHEBI:58289"/>
    </ligand>
</feature>
<dbReference type="SFLD" id="SFLDS00001">
    <property type="entry name" value="Enolase"/>
    <property type="match status" value="1"/>
</dbReference>
<dbReference type="Proteomes" id="UP001500021">
    <property type="component" value="Unassembled WGS sequence"/>
</dbReference>
<evidence type="ECO:0000256" key="1">
    <source>
        <dbReference type="ARBA" id="ARBA00005031"/>
    </source>
</evidence>
<dbReference type="Gene3D" id="3.20.20.120">
    <property type="entry name" value="Enolase-like C-terminal domain"/>
    <property type="match status" value="1"/>
</dbReference>
<evidence type="ECO:0000256" key="7">
    <source>
        <dbReference type="ARBA" id="ARBA00023152"/>
    </source>
</evidence>
<comment type="cofactor">
    <cofactor evidence="10">
        <name>Mg(2+)</name>
        <dbReference type="ChEBI" id="CHEBI:18420"/>
    </cofactor>
    <text evidence="10">Binds a second Mg(2+) ion via substrate during catalysis.</text>
</comment>
<comment type="caution">
    <text evidence="13">The sequence shown here is derived from an EMBL/GenBank/DDBJ whole genome shotgun (WGS) entry which is preliminary data.</text>
</comment>
<keyword evidence="5 10" id="KW-0964">Secreted</keyword>
<dbReference type="PIRSF" id="PIRSF001400">
    <property type="entry name" value="Enolase"/>
    <property type="match status" value="1"/>
</dbReference>
<dbReference type="InterPro" id="IPR036849">
    <property type="entry name" value="Enolase-like_C_sf"/>
</dbReference>
<evidence type="ECO:0000256" key="6">
    <source>
        <dbReference type="ARBA" id="ARBA00022842"/>
    </source>
</evidence>
<keyword evidence="8 10" id="KW-0456">Lyase</keyword>
<dbReference type="SUPFAM" id="SSF51604">
    <property type="entry name" value="Enolase C-terminal domain-like"/>
    <property type="match status" value="1"/>
</dbReference>
<proteinExistence type="inferred from homology"/>
<dbReference type="CDD" id="cd03313">
    <property type="entry name" value="enolase"/>
    <property type="match status" value="1"/>
</dbReference>
<dbReference type="SUPFAM" id="SSF54826">
    <property type="entry name" value="Enolase N-terminal domain-like"/>
    <property type="match status" value="1"/>
</dbReference>
<organism evidence="13 14">
    <name type="scientific">Colwellia asteriadis</name>
    <dbReference type="NCBI Taxonomy" id="517723"/>
    <lineage>
        <taxon>Bacteria</taxon>
        <taxon>Pseudomonadati</taxon>
        <taxon>Pseudomonadota</taxon>
        <taxon>Gammaproteobacteria</taxon>
        <taxon>Alteromonadales</taxon>
        <taxon>Colwelliaceae</taxon>
        <taxon>Colwellia</taxon>
    </lineage>
</organism>
<name>A0ABN1L963_9GAMM</name>
<keyword evidence="7 10" id="KW-0324">Glycolysis</keyword>
<keyword evidence="14" id="KW-1185">Reference proteome</keyword>
<feature type="binding site" evidence="10">
    <location>
        <position position="167"/>
    </location>
    <ligand>
        <name>(2R)-2-phosphoglycerate</name>
        <dbReference type="ChEBI" id="CHEBI:58289"/>
    </ligand>
</feature>
<evidence type="ECO:0000256" key="10">
    <source>
        <dbReference type="HAMAP-Rule" id="MF_00318"/>
    </source>
</evidence>
<dbReference type="InterPro" id="IPR029017">
    <property type="entry name" value="Enolase-like_N"/>
</dbReference>
<comment type="pathway">
    <text evidence="1 10">Carbohydrate degradation; glycolysis; pyruvate from D-glyceraldehyde 3-phosphate: step 4/5.</text>
</comment>
<evidence type="ECO:0000259" key="11">
    <source>
        <dbReference type="SMART" id="SM01192"/>
    </source>
</evidence>
<dbReference type="PRINTS" id="PR00148">
    <property type="entry name" value="ENOLASE"/>
</dbReference>
<feature type="active site" description="Proton acceptor" evidence="10">
    <location>
        <position position="343"/>
    </location>
</feature>
<dbReference type="EMBL" id="BAAAFA010000009">
    <property type="protein sequence ID" value="GAA0820642.1"/>
    <property type="molecule type" value="Genomic_DNA"/>
</dbReference>
<evidence type="ECO:0000256" key="5">
    <source>
        <dbReference type="ARBA" id="ARBA00022525"/>
    </source>
</evidence>
<feature type="domain" description="Enolase N-terminal" evidence="12">
    <location>
        <begin position="4"/>
        <end position="134"/>
    </location>
</feature>
<dbReference type="NCBIfam" id="TIGR01060">
    <property type="entry name" value="eno"/>
    <property type="match status" value="1"/>
</dbReference>
<dbReference type="SMART" id="SM01193">
    <property type="entry name" value="Enolase_N"/>
    <property type="match status" value="1"/>
</dbReference>
<dbReference type="SFLD" id="SFLDF00002">
    <property type="entry name" value="enolase"/>
    <property type="match status" value="1"/>
</dbReference>
<dbReference type="Gene3D" id="3.30.390.10">
    <property type="entry name" value="Enolase-like, N-terminal domain"/>
    <property type="match status" value="1"/>
</dbReference>
<feature type="binding site" evidence="10">
    <location>
        <position position="372"/>
    </location>
    <ligand>
        <name>(2R)-2-phosphoglycerate</name>
        <dbReference type="ChEBI" id="CHEBI:58289"/>
    </ligand>
</feature>
<dbReference type="Pfam" id="PF00113">
    <property type="entry name" value="Enolase_C"/>
    <property type="match status" value="1"/>
</dbReference>
<comment type="similarity">
    <text evidence="2 10">Belongs to the enolase family.</text>
</comment>
<dbReference type="InterPro" id="IPR020811">
    <property type="entry name" value="Enolase_N"/>
</dbReference>
<dbReference type="SMART" id="SM01192">
    <property type="entry name" value="Enolase_C"/>
    <property type="match status" value="1"/>
</dbReference>
<feature type="binding site" evidence="10">
    <location>
        <position position="394"/>
    </location>
    <ligand>
        <name>(2R)-2-phosphoglycerate</name>
        <dbReference type="ChEBI" id="CHEBI:58289"/>
    </ligand>
</feature>
<dbReference type="PANTHER" id="PTHR11902:SF1">
    <property type="entry name" value="ENOLASE"/>
    <property type="match status" value="1"/>
</dbReference>